<dbReference type="EMBL" id="BPVZ01000173">
    <property type="protein sequence ID" value="GKV43848.1"/>
    <property type="molecule type" value="Genomic_DNA"/>
</dbReference>
<keyword evidence="1" id="KW-0472">Membrane</keyword>
<proteinExistence type="predicted"/>
<evidence type="ECO:0000313" key="3">
    <source>
        <dbReference type="EMBL" id="GKV43848.1"/>
    </source>
</evidence>
<reference evidence="3 4" key="1">
    <citation type="journal article" date="2021" name="Commun. Biol.">
        <title>The genome of Shorea leprosula (Dipterocarpaceae) highlights the ecological relevance of drought in aseasonal tropical rainforests.</title>
        <authorList>
            <person name="Ng K.K.S."/>
            <person name="Kobayashi M.J."/>
            <person name="Fawcett J.A."/>
            <person name="Hatakeyama M."/>
            <person name="Paape T."/>
            <person name="Ng C.H."/>
            <person name="Ang C.C."/>
            <person name="Tnah L.H."/>
            <person name="Lee C.T."/>
            <person name="Nishiyama T."/>
            <person name="Sese J."/>
            <person name="O'Brien M.J."/>
            <person name="Copetti D."/>
            <person name="Mohd Noor M.I."/>
            <person name="Ong R.C."/>
            <person name="Putra M."/>
            <person name="Sireger I.Z."/>
            <person name="Indrioko S."/>
            <person name="Kosugi Y."/>
            <person name="Izuno A."/>
            <person name="Isagi Y."/>
            <person name="Lee S.L."/>
            <person name="Shimizu K.K."/>
        </authorList>
    </citation>
    <scope>NUCLEOTIDE SEQUENCE [LARGE SCALE GENOMIC DNA]</scope>
    <source>
        <strain evidence="3">214</strain>
    </source>
</reference>
<dbReference type="Pfam" id="PF13962">
    <property type="entry name" value="PGG"/>
    <property type="match status" value="1"/>
</dbReference>
<evidence type="ECO:0000313" key="4">
    <source>
        <dbReference type="Proteomes" id="UP001054252"/>
    </source>
</evidence>
<dbReference type="GO" id="GO:0016020">
    <property type="term" value="C:membrane"/>
    <property type="evidence" value="ECO:0007669"/>
    <property type="project" value="TreeGrafter"/>
</dbReference>
<keyword evidence="1" id="KW-1133">Transmembrane helix</keyword>
<feature type="transmembrane region" description="Helical" evidence="1">
    <location>
        <begin position="287"/>
        <end position="308"/>
    </location>
</feature>
<name>A0AAV5M4J1_9ROSI</name>
<keyword evidence="4" id="KW-1185">Reference proteome</keyword>
<accession>A0AAV5M4J1</accession>
<dbReference type="PANTHER" id="PTHR24177:SF329">
    <property type="entry name" value="ANKYRIN REPEAT PROTEIN"/>
    <property type="match status" value="1"/>
</dbReference>
<comment type="caution">
    <text evidence="3">The sequence shown here is derived from an EMBL/GenBank/DDBJ whole genome shotgun (WGS) entry which is preliminary data.</text>
</comment>
<evidence type="ECO:0000256" key="1">
    <source>
        <dbReference type="SAM" id="Phobius"/>
    </source>
</evidence>
<dbReference type="Gene3D" id="1.25.40.20">
    <property type="entry name" value="Ankyrin repeat-containing domain"/>
    <property type="match status" value="1"/>
</dbReference>
<dbReference type="AlphaFoldDB" id="A0AAV5M4J1"/>
<feature type="domain" description="PGG" evidence="2">
    <location>
        <begin position="166"/>
        <end position="278"/>
    </location>
</feature>
<gene>
    <name evidence="3" type="ORF">SLEP1_g51096</name>
</gene>
<dbReference type="InterPro" id="IPR036770">
    <property type="entry name" value="Ankyrin_rpt-contain_sf"/>
</dbReference>
<sequence>MYANLVLCHLCQEMSTYRDATQLVESGAVKALFQAMKYGPIEIVNEILKANPDLIWCNKMLSRDIIISAIIRRQEDILKLDAGKEALISLRDEDGNNALHLAAKLPDWPFEDGVHAAWAMDREQKWFEEIKNYLPYWCHGAKNHYGETPEEIFRREHRGLITEMEKWGKRTAKSYSLASVLIVTVMYAALFTVPGGNDQNTGMPILLHSKLFFWFLICDAVSFITASTSFLAFLSVLTVTYTRRRPRNAMPYQMLFAISTLIISIVTMIPAFILALTIMLEEKKLKVLPAIIVYLLVVFFVMLSSWLLPTLSTLCDMMVPHFQPFLK</sequence>
<feature type="transmembrane region" description="Helical" evidence="1">
    <location>
        <begin position="254"/>
        <end position="275"/>
    </location>
</feature>
<organism evidence="3 4">
    <name type="scientific">Rubroshorea leprosula</name>
    <dbReference type="NCBI Taxonomy" id="152421"/>
    <lineage>
        <taxon>Eukaryota</taxon>
        <taxon>Viridiplantae</taxon>
        <taxon>Streptophyta</taxon>
        <taxon>Embryophyta</taxon>
        <taxon>Tracheophyta</taxon>
        <taxon>Spermatophyta</taxon>
        <taxon>Magnoliopsida</taxon>
        <taxon>eudicotyledons</taxon>
        <taxon>Gunneridae</taxon>
        <taxon>Pentapetalae</taxon>
        <taxon>rosids</taxon>
        <taxon>malvids</taxon>
        <taxon>Malvales</taxon>
        <taxon>Dipterocarpaceae</taxon>
        <taxon>Rubroshorea</taxon>
    </lineage>
</organism>
<dbReference type="InterPro" id="IPR026961">
    <property type="entry name" value="PGG_dom"/>
</dbReference>
<dbReference type="PANTHER" id="PTHR24177">
    <property type="entry name" value="CASKIN"/>
    <property type="match status" value="1"/>
</dbReference>
<evidence type="ECO:0000259" key="2">
    <source>
        <dbReference type="Pfam" id="PF13962"/>
    </source>
</evidence>
<dbReference type="SUPFAM" id="SSF48403">
    <property type="entry name" value="Ankyrin repeat"/>
    <property type="match status" value="1"/>
</dbReference>
<feature type="transmembrane region" description="Helical" evidence="1">
    <location>
        <begin position="213"/>
        <end position="242"/>
    </location>
</feature>
<protein>
    <recommendedName>
        <fullName evidence="2">PGG domain-containing protein</fullName>
    </recommendedName>
</protein>
<keyword evidence="1" id="KW-0812">Transmembrane</keyword>
<dbReference type="Proteomes" id="UP001054252">
    <property type="component" value="Unassembled WGS sequence"/>
</dbReference>
<feature type="transmembrane region" description="Helical" evidence="1">
    <location>
        <begin position="174"/>
        <end position="193"/>
    </location>
</feature>